<dbReference type="Pfam" id="PF10025">
    <property type="entry name" value="DUF2267"/>
    <property type="match status" value="1"/>
</dbReference>
<dbReference type="Gene3D" id="1.10.490.110">
    <property type="entry name" value="Uncharacterized conserved protein DUF2267"/>
    <property type="match status" value="1"/>
</dbReference>
<evidence type="ECO:0000313" key="1">
    <source>
        <dbReference type="EMBL" id="MDO1559460.1"/>
    </source>
</evidence>
<proteinExistence type="predicted"/>
<dbReference type="EMBL" id="JAUKTR010000003">
    <property type="protein sequence ID" value="MDO1559460.1"/>
    <property type="molecule type" value="Genomic_DNA"/>
</dbReference>
<accession>A0ABT8SMV9</accession>
<dbReference type="InterPro" id="IPR038282">
    <property type="entry name" value="DUF2267_sf"/>
</dbReference>
<sequence>MTSGLPVFDTTIQETNAWLAAVEHRLPPCDRQQAYAATRAALHTLRDRLPEHGVLALSAQLPMLLRGVYLEGWRGGPPDAPRDLQPFLDRIADRLPPAYPRDAKGVAEAVFAVIADRVDAREARKLVSLLPEELRPLWPPILWVP</sequence>
<reference evidence="1" key="1">
    <citation type="submission" date="2023-07" db="EMBL/GenBank/DDBJ databases">
        <title>Brevundimonas soil sp. nov., isolated from the soil of chemical plant.</title>
        <authorList>
            <person name="Wu N."/>
        </authorList>
    </citation>
    <scope>NUCLEOTIDE SEQUENCE</scope>
    <source>
        <strain evidence="1">XZ-24</strain>
    </source>
</reference>
<dbReference type="RefSeq" id="WP_302109889.1">
    <property type="nucleotide sequence ID" value="NZ_JAUKTR010000003.1"/>
</dbReference>
<protein>
    <submittedName>
        <fullName evidence="1">DUF2267 domain-containing protein</fullName>
    </submittedName>
</protein>
<gene>
    <name evidence="1" type="ORF">Q0812_08470</name>
</gene>
<name>A0ABT8SMV9_9CAUL</name>
<organism evidence="1 2">
    <name type="scientific">Peiella sedimenti</name>
    <dbReference type="NCBI Taxonomy" id="3061083"/>
    <lineage>
        <taxon>Bacteria</taxon>
        <taxon>Pseudomonadati</taxon>
        <taxon>Pseudomonadota</taxon>
        <taxon>Alphaproteobacteria</taxon>
        <taxon>Caulobacterales</taxon>
        <taxon>Caulobacteraceae</taxon>
        <taxon>Peiella</taxon>
    </lineage>
</organism>
<comment type="caution">
    <text evidence="1">The sequence shown here is derived from an EMBL/GenBank/DDBJ whole genome shotgun (WGS) entry which is preliminary data.</text>
</comment>
<dbReference type="Proteomes" id="UP001169063">
    <property type="component" value="Unassembled WGS sequence"/>
</dbReference>
<dbReference type="InterPro" id="IPR018727">
    <property type="entry name" value="DUF2267"/>
</dbReference>
<keyword evidence="2" id="KW-1185">Reference proteome</keyword>
<evidence type="ECO:0000313" key="2">
    <source>
        <dbReference type="Proteomes" id="UP001169063"/>
    </source>
</evidence>